<comment type="function">
    <text evidence="1">Involved in the transposition of the insertion sequence.</text>
</comment>
<evidence type="ECO:0000313" key="4">
    <source>
        <dbReference type="Proteomes" id="UP000316242"/>
    </source>
</evidence>
<dbReference type="RefSeq" id="WP_141359223.1">
    <property type="nucleotide sequence ID" value="NZ_BAAAWM010000001.1"/>
</dbReference>
<keyword evidence="4" id="KW-1185">Reference proteome</keyword>
<dbReference type="InterPro" id="IPR048020">
    <property type="entry name" value="Transpos_IS3"/>
</dbReference>
<dbReference type="InterPro" id="IPR036397">
    <property type="entry name" value="RNaseH_sf"/>
</dbReference>
<comment type="caution">
    <text evidence="3">The sequence shown here is derived from an EMBL/GenBank/DDBJ whole genome shotgun (WGS) entry which is preliminary data.</text>
</comment>
<dbReference type="PANTHER" id="PTHR46889:SF5">
    <property type="entry name" value="INTEGRASE PROTEIN"/>
    <property type="match status" value="1"/>
</dbReference>
<accession>A0ABQ0RQE1</accession>
<dbReference type="NCBIfam" id="NF033516">
    <property type="entry name" value="transpos_IS3"/>
    <property type="match status" value="1"/>
</dbReference>
<dbReference type="InterPro" id="IPR012337">
    <property type="entry name" value="RNaseH-like_sf"/>
</dbReference>
<dbReference type="InterPro" id="IPR050900">
    <property type="entry name" value="Transposase_IS3/IS150/IS904"/>
</dbReference>
<protein>
    <submittedName>
        <fullName evidence="3">Transposase</fullName>
    </submittedName>
</protein>
<dbReference type="Pfam" id="PF13276">
    <property type="entry name" value="HTH_21"/>
    <property type="match status" value="1"/>
</dbReference>
<feature type="domain" description="Integrase catalytic" evidence="2">
    <location>
        <begin position="131"/>
        <end position="296"/>
    </location>
</feature>
<organism evidence="3 4">
    <name type="scientific">Glutamicibacter nicotianae</name>
    <name type="common">Arthrobacter nicotianae</name>
    <dbReference type="NCBI Taxonomy" id="37929"/>
    <lineage>
        <taxon>Bacteria</taxon>
        <taxon>Bacillati</taxon>
        <taxon>Actinomycetota</taxon>
        <taxon>Actinomycetes</taxon>
        <taxon>Micrococcales</taxon>
        <taxon>Micrococcaceae</taxon>
        <taxon>Glutamicibacter</taxon>
    </lineage>
</organism>
<dbReference type="SUPFAM" id="SSF53098">
    <property type="entry name" value="Ribonuclease H-like"/>
    <property type="match status" value="1"/>
</dbReference>
<dbReference type="EMBL" id="BJNE01000026">
    <property type="protein sequence ID" value="GEC14008.1"/>
    <property type="molecule type" value="Genomic_DNA"/>
</dbReference>
<dbReference type="Proteomes" id="UP000316242">
    <property type="component" value="Unassembled WGS sequence"/>
</dbReference>
<dbReference type="InterPro" id="IPR001584">
    <property type="entry name" value="Integrase_cat-core"/>
</dbReference>
<evidence type="ECO:0000313" key="3">
    <source>
        <dbReference type="EMBL" id="GEC14008.1"/>
    </source>
</evidence>
<dbReference type="PROSITE" id="PS50994">
    <property type="entry name" value="INTEGRASE"/>
    <property type="match status" value="1"/>
</dbReference>
<sequence>MIVDFIDQHKDELGVEPIIRALQGTRAQIAVSSYYAFKKRPPSARSRRDEKLLPKLLDVYEENYSCYGLRKMWHAINNEHAEAFGPIARCTVERLMKITGIDGVRRKRKKPKTRSADPESCPLDLVDRQFNAAAPNRLWVADITYVPTQAGWVYAMFILDVFSREIVGWRVTNHMRESLARDALMMALARKYRDGEDVTGLVHHSDRGVKFRSIRYGQVLAESKVVGSVGSKGDSYDNAMAEALNSVYKAELIDRRECSGQVEVMAETSRWVGWYNSQRLHSALGFRPPADVHQQWIGGPGTAAEAA</sequence>
<proteinExistence type="predicted"/>
<dbReference type="Gene3D" id="3.30.420.10">
    <property type="entry name" value="Ribonuclease H-like superfamily/Ribonuclease H"/>
    <property type="match status" value="1"/>
</dbReference>
<dbReference type="Pfam" id="PF00665">
    <property type="entry name" value="rve"/>
    <property type="match status" value="1"/>
</dbReference>
<dbReference type="PANTHER" id="PTHR46889">
    <property type="entry name" value="TRANSPOSASE INSF FOR INSERTION SEQUENCE IS3B-RELATED"/>
    <property type="match status" value="1"/>
</dbReference>
<evidence type="ECO:0000259" key="2">
    <source>
        <dbReference type="PROSITE" id="PS50994"/>
    </source>
</evidence>
<reference evidence="3 4" key="1">
    <citation type="submission" date="2019-06" db="EMBL/GenBank/DDBJ databases">
        <title>Whole genome shotgun sequence of Glutamicibacter nicotianae NBRC 14234.</title>
        <authorList>
            <person name="Hosoyama A."/>
            <person name="Uohara A."/>
            <person name="Ohji S."/>
            <person name="Ichikawa N."/>
        </authorList>
    </citation>
    <scope>NUCLEOTIDE SEQUENCE [LARGE SCALE GENOMIC DNA]</scope>
    <source>
        <strain evidence="3 4">NBRC 14234</strain>
    </source>
</reference>
<gene>
    <name evidence="3" type="ORF">ANI01nite_32110</name>
</gene>
<dbReference type="InterPro" id="IPR025948">
    <property type="entry name" value="HTH-like_dom"/>
</dbReference>
<name>A0ABQ0RQE1_GLUNI</name>
<evidence type="ECO:0000256" key="1">
    <source>
        <dbReference type="ARBA" id="ARBA00002286"/>
    </source>
</evidence>